<evidence type="ECO:0000313" key="3">
    <source>
        <dbReference type="Proteomes" id="UP001341840"/>
    </source>
</evidence>
<evidence type="ECO:0000313" key="2">
    <source>
        <dbReference type="EMBL" id="MED6137156.1"/>
    </source>
</evidence>
<dbReference type="Proteomes" id="UP001341840">
    <property type="component" value="Unassembled WGS sequence"/>
</dbReference>
<accession>A0ABU6SM04</accession>
<feature type="compositionally biased region" description="Acidic residues" evidence="1">
    <location>
        <begin position="81"/>
        <end position="90"/>
    </location>
</feature>
<gene>
    <name evidence="2" type="ORF">PIB30_062326</name>
</gene>
<organism evidence="2 3">
    <name type="scientific">Stylosanthes scabra</name>
    <dbReference type="NCBI Taxonomy" id="79078"/>
    <lineage>
        <taxon>Eukaryota</taxon>
        <taxon>Viridiplantae</taxon>
        <taxon>Streptophyta</taxon>
        <taxon>Embryophyta</taxon>
        <taxon>Tracheophyta</taxon>
        <taxon>Spermatophyta</taxon>
        <taxon>Magnoliopsida</taxon>
        <taxon>eudicotyledons</taxon>
        <taxon>Gunneridae</taxon>
        <taxon>Pentapetalae</taxon>
        <taxon>rosids</taxon>
        <taxon>fabids</taxon>
        <taxon>Fabales</taxon>
        <taxon>Fabaceae</taxon>
        <taxon>Papilionoideae</taxon>
        <taxon>50 kb inversion clade</taxon>
        <taxon>dalbergioids sensu lato</taxon>
        <taxon>Dalbergieae</taxon>
        <taxon>Pterocarpus clade</taxon>
        <taxon>Stylosanthes</taxon>
    </lineage>
</organism>
<dbReference type="EMBL" id="JASCZI010060992">
    <property type="protein sequence ID" value="MED6137156.1"/>
    <property type="molecule type" value="Genomic_DNA"/>
</dbReference>
<name>A0ABU6SM04_9FABA</name>
<comment type="caution">
    <text evidence="2">The sequence shown here is derived from an EMBL/GenBank/DDBJ whole genome shotgun (WGS) entry which is preliminary data.</text>
</comment>
<sequence>MRPILAGLSVPRPPRPSASPTSSSSSSSSGTSGGVPREHDHSPQAPVYQPPHVPMMEALRYRSLFGQRRVVPPSPQRDASEPSEEASEEHDDTHTSSDTSHSSVYISSMDASQGSDRESISFDYVILVVRLSTVVLRDVGLVRLFLPAVYLQRKTW</sequence>
<feature type="compositionally biased region" description="Low complexity" evidence="1">
    <location>
        <begin position="18"/>
        <end position="30"/>
    </location>
</feature>
<feature type="region of interest" description="Disordered" evidence="1">
    <location>
        <begin position="66"/>
        <end position="112"/>
    </location>
</feature>
<keyword evidence="3" id="KW-1185">Reference proteome</keyword>
<evidence type="ECO:0000256" key="1">
    <source>
        <dbReference type="SAM" id="MobiDB-lite"/>
    </source>
</evidence>
<proteinExistence type="predicted"/>
<reference evidence="2 3" key="1">
    <citation type="journal article" date="2023" name="Plants (Basel)">
        <title>Bridging the Gap: Combining Genomics and Transcriptomics Approaches to Understand Stylosanthes scabra, an Orphan Legume from the Brazilian Caatinga.</title>
        <authorList>
            <person name="Ferreira-Neto J.R.C."/>
            <person name="da Silva M.D."/>
            <person name="Binneck E."/>
            <person name="de Melo N.F."/>
            <person name="da Silva R.H."/>
            <person name="de Melo A.L.T.M."/>
            <person name="Pandolfi V."/>
            <person name="Bustamante F.O."/>
            <person name="Brasileiro-Vidal A.C."/>
            <person name="Benko-Iseppon A.M."/>
        </authorList>
    </citation>
    <scope>NUCLEOTIDE SEQUENCE [LARGE SCALE GENOMIC DNA]</scope>
    <source>
        <tissue evidence="2">Leaves</tissue>
    </source>
</reference>
<feature type="region of interest" description="Disordered" evidence="1">
    <location>
        <begin position="1"/>
        <end position="53"/>
    </location>
</feature>
<protein>
    <submittedName>
        <fullName evidence="2">Uncharacterized protein</fullName>
    </submittedName>
</protein>